<dbReference type="STRING" id="1231623.Tasa_051_030"/>
<feature type="transmembrane region" description="Helical" evidence="1">
    <location>
        <begin position="116"/>
        <end position="133"/>
    </location>
</feature>
<evidence type="ECO:0000313" key="2">
    <source>
        <dbReference type="EMBL" id="GAN55625.1"/>
    </source>
</evidence>
<keyword evidence="1" id="KW-0812">Transmembrane</keyword>
<reference evidence="2 3" key="1">
    <citation type="submission" date="2012-10" db="EMBL/GenBank/DDBJ databases">
        <title>Genome sequencing of Tanticharoenia sakaeratensis NBRC 103193.</title>
        <authorList>
            <person name="Azuma Y."/>
            <person name="Hadano H."/>
            <person name="Hirakawa H."/>
            <person name="Matsushita K."/>
        </authorList>
    </citation>
    <scope>NUCLEOTIDE SEQUENCE [LARGE SCALE GENOMIC DNA]</scope>
    <source>
        <strain evidence="2 3">NBRC 103193</strain>
    </source>
</reference>
<dbReference type="RefSeq" id="WP_048850942.1">
    <property type="nucleotide sequence ID" value="NZ_BALE01000051.1"/>
</dbReference>
<feature type="transmembrane region" description="Helical" evidence="1">
    <location>
        <begin position="173"/>
        <end position="192"/>
    </location>
</feature>
<feature type="transmembrane region" description="Helical" evidence="1">
    <location>
        <begin position="332"/>
        <end position="355"/>
    </location>
</feature>
<dbReference type="OrthoDB" id="8479544at2"/>
<keyword evidence="1" id="KW-1133">Transmembrane helix</keyword>
<organism evidence="2 3">
    <name type="scientific">Tanticharoenia sakaeratensis NBRC 103193</name>
    <dbReference type="NCBI Taxonomy" id="1231623"/>
    <lineage>
        <taxon>Bacteria</taxon>
        <taxon>Pseudomonadati</taxon>
        <taxon>Pseudomonadota</taxon>
        <taxon>Alphaproteobacteria</taxon>
        <taxon>Acetobacterales</taxon>
        <taxon>Acetobacteraceae</taxon>
        <taxon>Tanticharoenia</taxon>
    </lineage>
</organism>
<feature type="transmembrane region" description="Helical" evidence="1">
    <location>
        <begin position="20"/>
        <end position="41"/>
    </location>
</feature>
<gene>
    <name evidence="2" type="ORF">Tasa_051_030</name>
</gene>
<protein>
    <submittedName>
        <fullName evidence="2">Uncharacterized protein</fullName>
    </submittedName>
</protein>
<feature type="transmembrane region" description="Helical" evidence="1">
    <location>
        <begin position="145"/>
        <end position="167"/>
    </location>
</feature>
<feature type="transmembrane region" description="Helical" evidence="1">
    <location>
        <begin position="390"/>
        <end position="411"/>
    </location>
</feature>
<dbReference type="Proteomes" id="UP000032679">
    <property type="component" value="Unassembled WGS sequence"/>
</dbReference>
<feature type="transmembrane region" description="Helical" evidence="1">
    <location>
        <begin position="53"/>
        <end position="72"/>
    </location>
</feature>
<proteinExistence type="predicted"/>
<dbReference type="AlphaFoldDB" id="A0A0D6MQE9"/>
<keyword evidence="1" id="KW-0472">Membrane</keyword>
<dbReference type="EMBL" id="BALE01000051">
    <property type="protein sequence ID" value="GAN55625.1"/>
    <property type="molecule type" value="Genomic_DNA"/>
</dbReference>
<sequence length="451" mass="47002">MALWSTTDWRALRQYASPIFIRGNPFALTALFLLVSSLVQIASDGISREHHGANTSAMGISFAMSAIAAHYWRQVDNPIAPTVPGLQRSEYRAALAFAALVGAVLATLLFRSGATSGGAAAYVATALAFGSFVPTQRNGTHVQMALRMLIMLPIMVLSFVPSIQTAMLTLPAWIGWPVAVCAAAGIANALTFDRVRTTDAMARMETMLERSGSAPARRAGRDRGQSTNCLPATLSSSAGLAGEIAAPAGRFLAFLLFAIPSALVSAHGHGSTWHAVAPVVRVQVPLAAALSIMTSGDWLRHRDDWPILFATGFHGSRLNFARALTAAFIRRAVIMSIVNAVIMTGILAAMGSISIAMASSVGLAVASALFGASCLPCAIVLTGRFGSQGLVFAGAILGMILAAAACEGVCLGAEPRLPALLGSVALLLVGVLLLTATPRRLARTDWPLETG</sequence>
<comment type="caution">
    <text evidence="2">The sequence shown here is derived from an EMBL/GenBank/DDBJ whole genome shotgun (WGS) entry which is preliminary data.</text>
</comment>
<accession>A0A0D6MQE9</accession>
<name>A0A0D6MQE9_9PROT</name>
<feature type="transmembrane region" description="Helical" evidence="1">
    <location>
        <begin position="93"/>
        <end position="110"/>
    </location>
</feature>
<evidence type="ECO:0000256" key="1">
    <source>
        <dbReference type="SAM" id="Phobius"/>
    </source>
</evidence>
<keyword evidence="3" id="KW-1185">Reference proteome</keyword>
<feature type="transmembrane region" description="Helical" evidence="1">
    <location>
        <begin position="361"/>
        <end position="383"/>
    </location>
</feature>
<feature type="transmembrane region" description="Helical" evidence="1">
    <location>
        <begin position="417"/>
        <end position="436"/>
    </location>
</feature>
<evidence type="ECO:0000313" key="3">
    <source>
        <dbReference type="Proteomes" id="UP000032679"/>
    </source>
</evidence>